<evidence type="ECO:0000313" key="1">
    <source>
        <dbReference type="EMBL" id="KKN89741.1"/>
    </source>
</evidence>
<name>A0A0F9WTU1_9ZZZZ</name>
<accession>A0A0F9WTU1</accession>
<sequence>MASEWVREGLKYVLQVSFSEEDTVPANFYLALISDTGVAETDAWSDWTEIETPGSNGYNRQTVATSDVGFTVSDITGADVIATTLTQTFTCSGVGWKTAGAVAMIMSDVGGDGGITMAAADLGTARSLTTGDSLQVAMQLELEG</sequence>
<reference evidence="1" key="1">
    <citation type="journal article" date="2015" name="Nature">
        <title>Complex archaea that bridge the gap between prokaryotes and eukaryotes.</title>
        <authorList>
            <person name="Spang A."/>
            <person name="Saw J.H."/>
            <person name="Jorgensen S.L."/>
            <person name="Zaremba-Niedzwiedzka K."/>
            <person name="Martijn J."/>
            <person name="Lind A.E."/>
            <person name="van Eijk R."/>
            <person name="Schleper C."/>
            <person name="Guy L."/>
            <person name="Ettema T.J."/>
        </authorList>
    </citation>
    <scope>NUCLEOTIDE SEQUENCE</scope>
</reference>
<proteinExistence type="predicted"/>
<dbReference type="EMBL" id="LAZR01000116">
    <property type="protein sequence ID" value="KKN89741.1"/>
    <property type="molecule type" value="Genomic_DNA"/>
</dbReference>
<comment type="caution">
    <text evidence="1">The sequence shown here is derived from an EMBL/GenBank/DDBJ whole genome shotgun (WGS) entry which is preliminary data.</text>
</comment>
<protein>
    <submittedName>
        <fullName evidence="1">Uncharacterized protein</fullName>
    </submittedName>
</protein>
<organism evidence="1">
    <name type="scientific">marine sediment metagenome</name>
    <dbReference type="NCBI Taxonomy" id="412755"/>
    <lineage>
        <taxon>unclassified sequences</taxon>
        <taxon>metagenomes</taxon>
        <taxon>ecological metagenomes</taxon>
    </lineage>
</organism>
<gene>
    <name evidence="1" type="ORF">LCGC14_0235870</name>
</gene>
<dbReference type="AlphaFoldDB" id="A0A0F9WTU1"/>